<protein>
    <submittedName>
        <fullName evidence="2">Sugar phosphate isomerase/epimerase</fullName>
    </submittedName>
</protein>
<evidence type="ECO:0000259" key="1">
    <source>
        <dbReference type="Pfam" id="PF01261"/>
    </source>
</evidence>
<feature type="domain" description="Xylose isomerase-like TIM barrel" evidence="1">
    <location>
        <begin position="23"/>
        <end position="270"/>
    </location>
</feature>
<dbReference type="AlphaFoldDB" id="A0A2V2BN95"/>
<dbReference type="PANTHER" id="PTHR12110:SF53">
    <property type="entry name" value="BLR5974 PROTEIN"/>
    <property type="match status" value="1"/>
</dbReference>
<dbReference type="Proteomes" id="UP000245981">
    <property type="component" value="Unassembled WGS sequence"/>
</dbReference>
<proteinExistence type="predicted"/>
<comment type="caution">
    <text evidence="2">The sequence shown here is derived from an EMBL/GenBank/DDBJ whole genome shotgun (WGS) entry which is preliminary data.</text>
</comment>
<dbReference type="InterPro" id="IPR036237">
    <property type="entry name" value="Xyl_isomerase-like_sf"/>
</dbReference>
<keyword evidence="2" id="KW-0413">Isomerase</keyword>
<dbReference type="GO" id="GO:0016853">
    <property type="term" value="F:isomerase activity"/>
    <property type="evidence" value="ECO:0007669"/>
    <property type="project" value="UniProtKB-KW"/>
</dbReference>
<dbReference type="SUPFAM" id="SSF51658">
    <property type="entry name" value="Xylose isomerase-like"/>
    <property type="match status" value="1"/>
</dbReference>
<sequence length="367" mass="41012">MRLGIDGLKLPEAKKRGPLASLDHVKDLGLSGIFFSTLLDMSPQLDIAELRDIRQKADDLGLYLESGLGKINPYCSAESPELRDIGDGDIIAGLTRMIESGAEIGCRELWVSPGNFKPAYRGRLAVDRFRTDVTWDEQLSATEKVLRKLAPVARANGVHMNIETHDEITSFEILRLIEAVGEDCLGVVLDTANMLQRGEHPVWATRRLAPWVRQTHIKDAYIGRAEGGLDFQPRPCGTGIVDFTAILTLLAEVNPQLNLSLEIARSSDDQRRDANPRQCIQIDDPVWRAGHPDLTPEELEAYFAMLNAYEKRVMAGEVADFEFYETANYGYPSYQYQSYGFEQAIGFIQQSSEHIRAVCARLNIVLS</sequence>
<dbReference type="InterPro" id="IPR013022">
    <property type="entry name" value="Xyl_isomerase-like_TIM-brl"/>
</dbReference>
<gene>
    <name evidence="2" type="ORF">C7431_101582</name>
</gene>
<dbReference type="RefSeq" id="WP_109716355.1">
    <property type="nucleotide sequence ID" value="NZ_QGHF01000001.1"/>
</dbReference>
<dbReference type="Gene3D" id="3.20.20.150">
    <property type="entry name" value="Divalent-metal-dependent TIM barrel enzymes"/>
    <property type="match status" value="1"/>
</dbReference>
<dbReference type="OrthoDB" id="8421472at2"/>
<dbReference type="EMBL" id="QGHF01000001">
    <property type="protein sequence ID" value="PWL00770.1"/>
    <property type="molecule type" value="Genomic_DNA"/>
</dbReference>
<name>A0A2V2BN95_9GAMM</name>
<dbReference type="STRING" id="574096.HA38_06205"/>
<accession>A0A2V2BN95</accession>
<dbReference type="PANTHER" id="PTHR12110">
    <property type="entry name" value="HYDROXYPYRUVATE ISOMERASE"/>
    <property type="match status" value="1"/>
</dbReference>
<dbReference type="Pfam" id="PF01261">
    <property type="entry name" value="AP_endonuc_2"/>
    <property type="match status" value="1"/>
</dbReference>
<dbReference type="InterPro" id="IPR050312">
    <property type="entry name" value="IolE/XylAMocC-like"/>
</dbReference>
<organism evidence="2 3">
    <name type="scientific">Pantoea allii</name>
    <dbReference type="NCBI Taxonomy" id="574096"/>
    <lineage>
        <taxon>Bacteria</taxon>
        <taxon>Pseudomonadati</taxon>
        <taxon>Pseudomonadota</taxon>
        <taxon>Gammaproteobacteria</taxon>
        <taxon>Enterobacterales</taxon>
        <taxon>Erwiniaceae</taxon>
        <taxon>Pantoea</taxon>
    </lineage>
</organism>
<reference evidence="2 3" key="1">
    <citation type="submission" date="2018-05" db="EMBL/GenBank/DDBJ databases">
        <title>Genomic Encyclopedia of Type Strains, Phase IV (KMG-V): Genome sequencing to study the core and pangenomes of soil and plant-associated prokaryotes.</title>
        <authorList>
            <person name="Whitman W."/>
        </authorList>
    </citation>
    <scope>NUCLEOTIDE SEQUENCE [LARGE SCALE GENOMIC DNA]</scope>
    <source>
        <strain evidence="2 3">PNA 200-10</strain>
    </source>
</reference>
<evidence type="ECO:0000313" key="3">
    <source>
        <dbReference type="Proteomes" id="UP000245981"/>
    </source>
</evidence>
<evidence type="ECO:0000313" key="2">
    <source>
        <dbReference type="EMBL" id="PWL00770.1"/>
    </source>
</evidence>